<keyword evidence="3" id="KW-0472">Membrane</keyword>
<evidence type="ECO:0000256" key="3">
    <source>
        <dbReference type="SAM" id="Phobius"/>
    </source>
</evidence>
<evidence type="ECO:0000256" key="1">
    <source>
        <dbReference type="ARBA" id="ARBA00022692"/>
    </source>
</evidence>
<protein>
    <submittedName>
        <fullName evidence="4">Ecf-type riboflavin transporter s component</fullName>
    </submittedName>
</protein>
<feature type="transmembrane region" description="Helical" evidence="3">
    <location>
        <begin position="44"/>
        <end position="67"/>
    </location>
</feature>
<dbReference type="Proteomes" id="UP000242754">
    <property type="component" value="Unassembled WGS sequence"/>
</dbReference>
<feature type="transmembrane region" description="Helical" evidence="3">
    <location>
        <begin position="138"/>
        <end position="156"/>
    </location>
</feature>
<dbReference type="InterPro" id="IPR009825">
    <property type="entry name" value="ECF_substrate-spec-like"/>
</dbReference>
<dbReference type="PANTHER" id="PTHR37815">
    <property type="entry name" value="UPF0397 PROTEIN BC_2624-RELATED"/>
    <property type="match status" value="1"/>
</dbReference>
<organism evidence="4 5">
    <name type="scientific">Trichococcus palustris</name>
    <dbReference type="NCBI Taxonomy" id="140314"/>
    <lineage>
        <taxon>Bacteria</taxon>
        <taxon>Bacillati</taxon>
        <taxon>Bacillota</taxon>
        <taxon>Bacilli</taxon>
        <taxon>Lactobacillales</taxon>
        <taxon>Carnobacteriaceae</taxon>
        <taxon>Trichococcus</taxon>
    </lineage>
</organism>
<name>A0A143YMI2_9LACT</name>
<dbReference type="PANTHER" id="PTHR37815:SF3">
    <property type="entry name" value="UPF0397 PROTEIN SPR0429"/>
    <property type="match status" value="1"/>
</dbReference>
<keyword evidence="1 3" id="KW-0812">Transmembrane</keyword>
<dbReference type="AlphaFoldDB" id="A0A143YMI2"/>
<dbReference type="Gene3D" id="1.10.1760.20">
    <property type="match status" value="1"/>
</dbReference>
<keyword evidence="2 3" id="KW-1133">Transmembrane helix</keyword>
<dbReference type="EMBL" id="FJNE01000004">
    <property type="protein sequence ID" value="CZQ93729.1"/>
    <property type="molecule type" value="Genomic_DNA"/>
</dbReference>
<evidence type="ECO:0000313" key="4">
    <source>
        <dbReference type="EMBL" id="CZQ93729.1"/>
    </source>
</evidence>
<feature type="transmembrane region" description="Helical" evidence="3">
    <location>
        <begin position="107"/>
        <end position="132"/>
    </location>
</feature>
<dbReference type="Pfam" id="PF07155">
    <property type="entry name" value="ECF-ribofla_trS"/>
    <property type="match status" value="1"/>
</dbReference>
<feature type="transmembrane region" description="Helical" evidence="3">
    <location>
        <begin position="12"/>
        <end position="32"/>
    </location>
</feature>
<reference evidence="4 5" key="1">
    <citation type="submission" date="2016-02" db="EMBL/GenBank/DDBJ databases">
        <authorList>
            <person name="Wen L."/>
            <person name="He K."/>
            <person name="Yang H."/>
        </authorList>
    </citation>
    <scope>NUCLEOTIDE SEQUENCE [LARGE SCALE GENOMIC DNA]</scope>
    <source>
        <strain evidence="4">Trichococcus palustris</strain>
    </source>
</reference>
<dbReference type="RefSeq" id="WP_087033249.1">
    <property type="nucleotide sequence ID" value="NZ_FJNE01000004.1"/>
</dbReference>
<dbReference type="STRING" id="140314.SAMN04488076_10645"/>
<accession>A0A143YMI2</accession>
<proteinExistence type="predicted"/>
<dbReference type="OrthoDB" id="411368at2"/>
<dbReference type="GO" id="GO:0016020">
    <property type="term" value="C:membrane"/>
    <property type="evidence" value="ECO:0007669"/>
    <property type="project" value="InterPro"/>
</dbReference>
<evidence type="ECO:0000313" key="5">
    <source>
        <dbReference type="Proteomes" id="UP000242754"/>
    </source>
</evidence>
<sequence>MENKKTNTFKIVLIALFMALTVVMTMLFRIPIPFGYVNLGDATLLLGGLALGGNAGFFIGGLGSALADLLLGYASYAPITLIVKGLEGFLCGWLFKKMRHQKPLVATVIPGIWMAIGYFIGDTILFGVGAAIGSFPLNLAQGLVGAGLSVLLYKMLKPTLDKRFTKQ</sequence>
<gene>
    <name evidence="4" type="ORF">Tpal_1677</name>
</gene>
<evidence type="ECO:0000256" key="2">
    <source>
        <dbReference type="ARBA" id="ARBA00022989"/>
    </source>
</evidence>
<keyword evidence="5" id="KW-1185">Reference proteome</keyword>